<gene>
    <name evidence="1" type="ORF">L484_001362</name>
</gene>
<proteinExistence type="predicted"/>
<protein>
    <submittedName>
        <fullName evidence="1">Uncharacterized protein</fullName>
    </submittedName>
</protein>
<name>W9S135_9ROSA</name>
<accession>W9S135</accession>
<evidence type="ECO:0000313" key="2">
    <source>
        <dbReference type="Proteomes" id="UP000030645"/>
    </source>
</evidence>
<keyword evidence="2" id="KW-1185">Reference proteome</keyword>
<evidence type="ECO:0000313" key="1">
    <source>
        <dbReference type="EMBL" id="EXB81984.1"/>
    </source>
</evidence>
<dbReference type="Proteomes" id="UP000030645">
    <property type="component" value="Unassembled WGS sequence"/>
</dbReference>
<dbReference type="EMBL" id="KE344855">
    <property type="protein sequence ID" value="EXB81984.1"/>
    <property type="molecule type" value="Genomic_DNA"/>
</dbReference>
<organism evidence="1 2">
    <name type="scientific">Morus notabilis</name>
    <dbReference type="NCBI Taxonomy" id="981085"/>
    <lineage>
        <taxon>Eukaryota</taxon>
        <taxon>Viridiplantae</taxon>
        <taxon>Streptophyta</taxon>
        <taxon>Embryophyta</taxon>
        <taxon>Tracheophyta</taxon>
        <taxon>Spermatophyta</taxon>
        <taxon>Magnoliopsida</taxon>
        <taxon>eudicotyledons</taxon>
        <taxon>Gunneridae</taxon>
        <taxon>Pentapetalae</taxon>
        <taxon>rosids</taxon>
        <taxon>fabids</taxon>
        <taxon>Rosales</taxon>
        <taxon>Moraceae</taxon>
        <taxon>Moreae</taxon>
        <taxon>Morus</taxon>
    </lineage>
</organism>
<sequence length="68" mass="8109">MRGKDAMKMEEVEDGRQNWNKNFMEMLQQLNQSAGRENMERRIEDVKIMIQSDIYIIYNILIITQLSG</sequence>
<dbReference type="AlphaFoldDB" id="W9S135"/>
<reference evidence="2" key="1">
    <citation type="submission" date="2013-01" db="EMBL/GenBank/DDBJ databases">
        <title>Draft Genome Sequence of a Mulberry Tree, Morus notabilis C.K. Schneid.</title>
        <authorList>
            <person name="He N."/>
            <person name="Zhao S."/>
        </authorList>
    </citation>
    <scope>NUCLEOTIDE SEQUENCE</scope>
</reference>